<feature type="domain" description="Solute-binding protein family 3/N-terminal" evidence="4">
    <location>
        <begin position="34"/>
        <end position="258"/>
    </location>
</feature>
<comment type="caution">
    <text evidence="5">The sequence shown here is derived from an EMBL/GenBank/DDBJ whole genome shotgun (WGS) entry which is preliminary data.</text>
</comment>
<dbReference type="Gene3D" id="3.40.190.10">
    <property type="entry name" value="Periplasmic binding protein-like II"/>
    <property type="match status" value="2"/>
</dbReference>
<dbReference type="EMBL" id="WRPP01000002">
    <property type="protein sequence ID" value="MVU78188.1"/>
    <property type="molecule type" value="Genomic_DNA"/>
</dbReference>
<keyword evidence="6" id="KW-1185">Reference proteome</keyword>
<keyword evidence="3" id="KW-0732">Signal</keyword>
<evidence type="ECO:0000313" key="6">
    <source>
        <dbReference type="Proteomes" id="UP000466794"/>
    </source>
</evidence>
<dbReference type="InterPro" id="IPR051455">
    <property type="entry name" value="Bact_solute-bind_prot3"/>
</dbReference>
<reference evidence="5 6" key="1">
    <citation type="submission" date="2019-12" db="EMBL/GenBank/DDBJ databases">
        <title>Nocardia sp. nov. ET3-3 isolated from soil.</title>
        <authorList>
            <person name="Kanchanasin P."/>
            <person name="Tanasupawat S."/>
            <person name="Yuki M."/>
            <person name="Kudo T."/>
        </authorList>
    </citation>
    <scope>NUCLEOTIDE SEQUENCE [LARGE SCALE GENOMIC DNA]</scope>
    <source>
        <strain evidence="5 6">ET3-3</strain>
    </source>
</reference>
<evidence type="ECO:0000256" key="1">
    <source>
        <dbReference type="ARBA" id="ARBA00010333"/>
    </source>
</evidence>
<keyword evidence="2" id="KW-0813">Transport</keyword>
<dbReference type="Proteomes" id="UP000466794">
    <property type="component" value="Unassembled WGS sequence"/>
</dbReference>
<evidence type="ECO:0000256" key="2">
    <source>
        <dbReference type="ARBA" id="ARBA00022448"/>
    </source>
</evidence>
<evidence type="ECO:0000256" key="3">
    <source>
        <dbReference type="ARBA" id="ARBA00022729"/>
    </source>
</evidence>
<dbReference type="Pfam" id="PF00497">
    <property type="entry name" value="SBP_bac_3"/>
    <property type="match status" value="1"/>
</dbReference>
<proteinExistence type="inferred from homology"/>
<dbReference type="PROSITE" id="PS51257">
    <property type="entry name" value="PROKAR_LIPOPROTEIN"/>
    <property type="match status" value="1"/>
</dbReference>
<dbReference type="GO" id="GO:0005576">
    <property type="term" value="C:extracellular region"/>
    <property type="evidence" value="ECO:0007669"/>
    <property type="project" value="TreeGrafter"/>
</dbReference>
<accession>A0A7K1UWG2</accession>
<evidence type="ECO:0000259" key="4">
    <source>
        <dbReference type="SMART" id="SM00062"/>
    </source>
</evidence>
<dbReference type="CDD" id="cd13690">
    <property type="entry name" value="PBP2_GluB"/>
    <property type="match status" value="1"/>
</dbReference>
<comment type="similarity">
    <text evidence="1">Belongs to the bacterial solute-binding protein 3 family.</text>
</comment>
<dbReference type="RefSeq" id="WP_157387734.1">
    <property type="nucleotide sequence ID" value="NZ_WRPP01000002.1"/>
</dbReference>
<protein>
    <submittedName>
        <fullName evidence="5">Transporter substrate-binding domain-containing protein</fullName>
    </submittedName>
</protein>
<dbReference type="GO" id="GO:0006865">
    <property type="term" value="P:amino acid transport"/>
    <property type="evidence" value="ECO:0007669"/>
    <property type="project" value="TreeGrafter"/>
</dbReference>
<organism evidence="5 6">
    <name type="scientific">Nocardia terrae</name>
    <dbReference type="NCBI Taxonomy" id="2675851"/>
    <lineage>
        <taxon>Bacteria</taxon>
        <taxon>Bacillati</taxon>
        <taxon>Actinomycetota</taxon>
        <taxon>Actinomycetes</taxon>
        <taxon>Mycobacteriales</taxon>
        <taxon>Nocardiaceae</taxon>
        <taxon>Nocardia</taxon>
    </lineage>
</organism>
<dbReference type="SUPFAM" id="SSF53850">
    <property type="entry name" value="Periplasmic binding protein-like II"/>
    <property type="match status" value="1"/>
</dbReference>
<sequence>MNKHVLCTVLIGGLAVFGAGCGSHNDKNAADSRKLTIGVKYDQPGLGVKAADGTMHGFDIDVARYVAGQLGVDADHITWKEARSEDREKLIQSGAVDFVVASYTINADRKKQVSFAGPYFVAGQDLLVPKGNTDITRAEDLNGKNVCTAKGSTSVQTAQNQFAAEMRIDLEDTYSACVDKLLAGQVDAVTTDDVILAGFAAQHPDQLKVVGHRFTQERYGIGLKKDDAQLQQQLTAAVTTMIKDGTWKKDADTEFAASGFKVPEPPEVFGVVDVAPSAASRPLDPDLVSYLETFQRVVEDPSDPSAMKQLDLVCDSFKDQFTKIVQQLNPYLDTNIGSEINGVRRQFQVLGTTQTAPDKATVTAHSTFVGVPVKYRSYIHDVDWKGDLVKENGQWKLCGLQGDMQDS</sequence>
<gene>
    <name evidence="5" type="ORF">GPX89_13145</name>
</gene>
<dbReference type="AlphaFoldDB" id="A0A7K1UWG2"/>
<name>A0A7K1UWG2_9NOCA</name>
<evidence type="ECO:0000313" key="5">
    <source>
        <dbReference type="EMBL" id="MVU78188.1"/>
    </source>
</evidence>
<dbReference type="SMART" id="SM00062">
    <property type="entry name" value="PBPb"/>
    <property type="match status" value="1"/>
</dbReference>
<dbReference type="PANTHER" id="PTHR30085:SF6">
    <property type="entry name" value="ABC TRANSPORTER GLUTAMINE-BINDING PROTEIN GLNH"/>
    <property type="match status" value="1"/>
</dbReference>
<dbReference type="InterPro" id="IPR001638">
    <property type="entry name" value="Solute-binding_3/MltF_N"/>
</dbReference>
<dbReference type="GO" id="GO:0030288">
    <property type="term" value="C:outer membrane-bounded periplasmic space"/>
    <property type="evidence" value="ECO:0007669"/>
    <property type="project" value="TreeGrafter"/>
</dbReference>
<dbReference type="PANTHER" id="PTHR30085">
    <property type="entry name" value="AMINO ACID ABC TRANSPORTER PERMEASE"/>
    <property type="match status" value="1"/>
</dbReference>